<keyword evidence="2" id="KW-1185">Reference proteome</keyword>
<sequence>MTQEDDAVINLLKNLQKQICEEPKGYHKVLDSLHGPTGGTAYEWIIWIIEEQDLALVILVRFGPPWRAKRFLLRRPDLLEGRWS</sequence>
<protein>
    <submittedName>
        <fullName evidence="1">Uncharacterized protein</fullName>
    </submittedName>
</protein>
<dbReference type="HOGENOM" id="CLU_2528145_0_0_1"/>
<proteinExistence type="predicted"/>
<dbReference type="AlphaFoldDB" id="A0A0D0DW05"/>
<dbReference type="Proteomes" id="UP000054538">
    <property type="component" value="Unassembled WGS sequence"/>
</dbReference>
<accession>A0A0D0DW05</accession>
<reference evidence="1 2" key="1">
    <citation type="submission" date="2014-04" db="EMBL/GenBank/DDBJ databases">
        <authorList>
            <consortium name="DOE Joint Genome Institute"/>
            <person name="Kuo A."/>
            <person name="Kohler A."/>
            <person name="Jargeat P."/>
            <person name="Nagy L.G."/>
            <person name="Floudas D."/>
            <person name="Copeland A."/>
            <person name="Barry K.W."/>
            <person name="Cichocki N."/>
            <person name="Veneault-Fourrey C."/>
            <person name="LaButti K."/>
            <person name="Lindquist E.A."/>
            <person name="Lipzen A."/>
            <person name="Lundell T."/>
            <person name="Morin E."/>
            <person name="Murat C."/>
            <person name="Sun H."/>
            <person name="Tunlid A."/>
            <person name="Henrissat B."/>
            <person name="Grigoriev I.V."/>
            <person name="Hibbett D.S."/>
            <person name="Martin F."/>
            <person name="Nordberg H.P."/>
            <person name="Cantor M.N."/>
            <person name="Hua S.X."/>
        </authorList>
    </citation>
    <scope>NUCLEOTIDE SEQUENCE [LARGE SCALE GENOMIC DNA]</scope>
    <source>
        <strain evidence="1 2">Ve08.2h10</strain>
    </source>
</reference>
<evidence type="ECO:0000313" key="2">
    <source>
        <dbReference type="Proteomes" id="UP000054538"/>
    </source>
</evidence>
<dbReference type="InParanoid" id="A0A0D0DW05"/>
<gene>
    <name evidence="1" type="ORF">PAXRUDRAFT_828551</name>
</gene>
<dbReference type="EMBL" id="KN825148">
    <property type="protein sequence ID" value="KIK93866.1"/>
    <property type="molecule type" value="Genomic_DNA"/>
</dbReference>
<evidence type="ECO:0000313" key="1">
    <source>
        <dbReference type="EMBL" id="KIK93866.1"/>
    </source>
</evidence>
<dbReference type="OrthoDB" id="3036502at2759"/>
<organism evidence="1 2">
    <name type="scientific">Paxillus rubicundulus Ve08.2h10</name>
    <dbReference type="NCBI Taxonomy" id="930991"/>
    <lineage>
        <taxon>Eukaryota</taxon>
        <taxon>Fungi</taxon>
        <taxon>Dikarya</taxon>
        <taxon>Basidiomycota</taxon>
        <taxon>Agaricomycotina</taxon>
        <taxon>Agaricomycetes</taxon>
        <taxon>Agaricomycetidae</taxon>
        <taxon>Boletales</taxon>
        <taxon>Paxilineae</taxon>
        <taxon>Paxillaceae</taxon>
        <taxon>Paxillus</taxon>
    </lineage>
</organism>
<reference evidence="2" key="2">
    <citation type="submission" date="2015-01" db="EMBL/GenBank/DDBJ databases">
        <title>Evolutionary Origins and Diversification of the Mycorrhizal Mutualists.</title>
        <authorList>
            <consortium name="DOE Joint Genome Institute"/>
            <consortium name="Mycorrhizal Genomics Consortium"/>
            <person name="Kohler A."/>
            <person name="Kuo A."/>
            <person name="Nagy L.G."/>
            <person name="Floudas D."/>
            <person name="Copeland A."/>
            <person name="Barry K.W."/>
            <person name="Cichocki N."/>
            <person name="Veneault-Fourrey C."/>
            <person name="LaButti K."/>
            <person name="Lindquist E.A."/>
            <person name="Lipzen A."/>
            <person name="Lundell T."/>
            <person name="Morin E."/>
            <person name="Murat C."/>
            <person name="Riley R."/>
            <person name="Ohm R."/>
            <person name="Sun H."/>
            <person name="Tunlid A."/>
            <person name="Henrissat B."/>
            <person name="Grigoriev I.V."/>
            <person name="Hibbett D.S."/>
            <person name="Martin F."/>
        </authorList>
    </citation>
    <scope>NUCLEOTIDE SEQUENCE [LARGE SCALE GENOMIC DNA]</scope>
    <source>
        <strain evidence="2">Ve08.2h10</strain>
    </source>
</reference>
<name>A0A0D0DW05_9AGAM</name>